<feature type="domain" description="DSBA-like thioredoxin" evidence="1">
    <location>
        <begin position="13"/>
        <end position="148"/>
    </location>
</feature>
<dbReference type="InterPro" id="IPR036249">
    <property type="entry name" value="Thioredoxin-like_sf"/>
</dbReference>
<keyword evidence="3" id="KW-1185">Reference proteome</keyword>
<organism evidence="2 3">
    <name type="scientific">Desulfobacula phenolica</name>
    <dbReference type="NCBI Taxonomy" id="90732"/>
    <lineage>
        <taxon>Bacteria</taxon>
        <taxon>Pseudomonadati</taxon>
        <taxon>Thermodesulfobacteriota</taxon>
        <taxon>Desulfobacteria</taxon>
        <taxon>Desulfobacterales</taxon>
        <taxon>Desulfobacteraceae</taxon>
        <taxon>Desulfobacula</taxon>
    </lineage>
</organism>
<evidence type="ECO:0000259" key="1">
    <source>
        <dbReference type="Pfam" id="PF01323"/>
    </source>
</evidence>
<dbReference type="SUPFAM" id="SSF52833">
    <property type="entry name" value="Thioredoxin-like"/>
    <property type="match status" value="1"/>
</dbReference>
<name>A0A1H2JN99_9BACT</name>
<sequence length="158" mass="17937">MSLEELFKKKGRKVNVNKVMDQLKTTAKTFGLAFENTTMTYNSRLAQEMGLWAQTKGFGHSFHMETFKAYFANGENIGQKDVLLRLAERAGLDYNEGKKVIETRKFSDAVDSDWRLSKAKGVAAVPSFFIGLDRLVGAKPYEILKRLIDKYNETNIKA</sequence>
<reference evidence="3" key="1">
    <citation type="submission" date="2016-10" db="EMBL/GenBank/DDBJ databases">
        <authorList>
            <person name="Varghese N."/>
            <person name="Submissions S."/>
        </authorList>
    </citation>
    <scope>NUCLEOTIDE SEQUENCE [LARGE SCALE GENOMIC DNA]</scope>
    <source>
        <strain evidence="3">DSM 3384</strain>
    </source>
</reference>
<proteinExistence type="predicted"/>
<dbReference type="Pfam" id="PF01323">
    <property type="entry name" value="DSBA"/>
    <property type="match status" value="1"/>
</dbReference>
<gene>
    <name evidence="2" type="ORF">SAMN04487931_113112</name>
</gene>
<dbReference type="PANTHER" id="PTHR13887:SF41">
    <property type="entry name" value="THIOREDOXIN SUPERFAMILY PROTEIN"/>
    <property type="match status" value="1"/>
</dbReference>
<accession>A0A1H2JN99</accession>
<dbReference type="Gene3D" id="3.40.30.10">
    <property type="entry name" value="Glutaredoxin"/>
    <property type="match status" value="1"/>
</dbReference>
<evidence type="ECO:0000313" key="2">
    <source>
        <dbReference type="EMBL" id="SDU57616.1"/>
    </source>
</evidence>
<dbReference type="AlphaFoldDB" id="A0A1H2JN99"/>
<dbReference type="EMBL" id="FNLL01000013">
    <property type="protein sequence ID" value="SDU57616.1"/>
    <property type="molecule type" value="Genomic_DNA"/>
</dbReference>
<evidence type="ECO:0000313" key="3">
    <source>
        <dbReference type="Proteomes" id="UP000199608"/>
    </source>
</evidence>
<protein>
    <submittedName>
        <fullName evidence="2">DSBA-like thioredoxin domain-containing protein</fullName>
    </submittedName>
</protein>
<dbReference type="PANTHER" id="PTHR13887">
    <property type="entry name" value="GLUTATHIONE S-TRANSFERASE KAPPA"/>
    <property type="match status" value="1"/>
</dbReference>
<dbReference type="Proteomes" id="UP000199608">
    <property type="component" value="Unassembled WGS sequence"/>
</dbReference>
<dbReference type="InterPro" id="IPR001853">
    <property type="entry name" value="DSBA-like_thioredoxin_dom"/>
</dbReference>
<dbReference type="GO" id="GO:0016491">
    <property type="term" value="F:oxidoreductase activity"/>
    <property type="evidence" value="ECO:0007669"/>
    <property type="project" value="InterPro"/>
</dbReference>